<dbReference type="Gene3D" id="3.10.28.10">
    <property type="entry name" value="Homing endonucleases"/>
    <property type="match status" value="2"/>
</dbReference>
<dbReference type="SUPFAM" id="SSF55608">
    <property type="entry name" value="Homing endonucleases"/>
    <property type="match status" value="1"/>
</dbReference>
<accession>A0A4D6E4X8</accession>
<dbReference type="AlphaFoldDB" id="A0A4D6E4X8"/>
<feature type="domain" description="Homing endonuclease LAGLIDADG" evidence="2">
    <location>
        <begin position="12"/>
        <end position="187"/>
    </location>
</feature>
<organism evidence="3">
    <name type="scientific">Hypsizygus marmoreus</name>
    <name type="common">White beech mushroom</name>
    <name type="synonym">Agaricus marmoreus</name>
    <dbReference type="NCBI Taxonomy" id="39966"/>
    <lineage>
        <taxon>Eukaryota</taxon>
        <taxon>Fungi</taxon>
        <taxon>Dikarya</taxon>
        <taxon>Basidiomycota</taxon>
        <taxon>Agaricomycotina</taxon>
        <taxon>Agaricomycetes</taxon>
        <taxon>Agaricomycetidae</taxon>
        <taxon>Agaricales</taxon>
        <taxon>Tricholomatineae</taxon>
        <taxon>Lyophyllaceae</taxon>
        <taxon>Hypsizygus</taxon>
    </lineage>
</organism>
<keyword evidence="3" id="KW-0496">Mitochondrion</keyword>
<dbReference type="GO" id="GO:0004519">
    <property type="term" value="F:endonuclease activity"/>
    <property type="evidence" value="ECO:0007669"/>
    <property type="project" value="InterPro"/>
</dbReference>
<gene>
    <name evidence="3" type="primary">orf7</name>
    <name evidence="3" type="ORF">HM01MITGene31</name>
</gene>
<evidence type="ECO:0000259" key="2">
    <source>
        <dbReference type="Pfam" id="PF03161"/>
    </source>
</evidence>
<sequence>MNKNILSGNLHSVLIGIMLGDGHIYKTSPSSNSRFEMSFGKDRIHFAHWVGGLFSEYLSNDLKVIKYKTNNFFNSRFGFRLKTKTLPIFNYYHDIFYEANNLTWKYKKIVPKNISELMDSTVLAYLIMSDGNFDKGRNRIRIYTNSYTKEEVTKLANVINNNFNIYVGVLHDRKDQWILTIGKKQLDLLRETVKHHFEPSMLYRLGL</sequence>
<geneLocation type="mitochondrion" evidence="3"/>
<dbReference type="GeneID" id="40142237"/>
<protein>
    <recommendedName>
        <fullName evidence="2">Homing endonuclease LAGLIDADG domain-containing protein</fullName>
    </recommendedName>
</protein>
<evidence type="ECO:0000313" key="3">
    <source>
        <dbReference type="EMBL" id="QBZ73690.1"/>
    </source>
</evidence>
<dbReference type="Pfam" id="PF03161">
    <property type="entry name" value="LAGLIDADG_2"/>
    <property type="match status" value="1"/>
</dbReference>
<comment type="function">
    <text evidence="1">Mitochondrial DNA endonuclease involved in intron homing.</text>
</comment>
<evidence type="ECO:0000256" key="1">
    <source>
        <dbReference type="ARBA" id="ARBA00002670"/>
    </source>
</evidence>
<name>A0A4D6E4X8_HYPMA</name>
<proteinExistence type="predicted"/>
<reference evidence="3" key="1">
    <citation type="submission" date="2018-05" db="EMBL/GenBank/DDBJ databases">
        <title>Hypsizygus marmoreus Mitochondrial Genome and Its Evolution.</title>
        <authorList>
            <person name="Wang G."/>
        </authorList>
    </citation>
    <scope>NUCLEOTIDE SEQUENCE</scope>
</reference>
<dbReference type="InterPro" id="IPR027434">
    <property type="entry name" value="Homing_endonucl"/>
</dbReference>
<dbReference type="RefSeq" id="YP_009630857.1">
    <property type="nucleotide sequence ID" value="NC_042219.1"/>
</dbReference>
<dbReference type="EMBL" id="MH382825">
    <property type="protein sequence ID" value="QBZ73690.1"/>
    <property type="molecule type" value="Genomic_DNA"/>
</dbReference>
<dbReference type="InterPro" id="IPR004860">
    <property type="entry name" value="LAGLIDADG_dom"/>
</dbReference>